<accession>A0A8H6Z0U5</accession>
<dbReference type="InterPro" id="IPR049052">
    <property type="entry name" value="nSTAND1"/>
</dbReference>
<dbReference type="InterPro" id="IPR059179">
    <property type="entry name" value="MLKL-like_MCAfunc"/>
</dbReference>
<organism evidence="2 3">
    <name type="scientific">Mycena venus</name>
    <dbReference type="NCBI Taxonomy" id="2733690"/>
    <lineage>
        <taxon>Eukaryota</taxon>
        <taxon>Fungi</taxon>
        <taxon>Dikarya</taxon>
        <taxon>Basidiomycota</taxon>
        <taxon>Agaricomycotina</taxon>
        <taxon>Agaricomycetes</taxon>
        <taxon>Agaricomycetidae</taxon>
        <taxon>Agaricales</taxon>
        <taxon>Marasmiineae</taxon>
        <taxon>Mycenaceae</taxon>
        <taxon>Mycena</taxon>
    </lineage>
</organism>
<evidence type="ECO:0000313" key="3">
    <source>
        <dbReference type="Proteomes" id="UP000620124"/>
    </source>
</evidence>
<sequence>MPTQPRDTQVQLNMLIMCFTITVETLKILANSLQAAFLVAIANTTQSLLKTVEIVKKNKRTCVELMEQTHELLNAIIILHVKSETDGVLPPSVLNHIGKFAETLQKIHAFVEAQQSSSKFKQFFHQGEMNTLLKDCRKGLTQGLDFFQLKNTGIMTDVSKMQTEAKQRHQEVLAMIDGLSDSASSGRASLMSKVYSQLQNSSQSFSILPSEPKIFHGRESEMSEILRLLSGETPRIAILGTGGMGKTSLARAVVHHAEISVKYAQHRYFIACDSAANKIELAALIGAHLGLKPGKDLTQAVFQYFTTGPPSLLILDNLETVWEPMECRSDIEEFLSLLTDVQHLALVITMRGAERPSKVHWTRPFLLPLQPLEQPAARQTLIDIAEDHHAPEDVDRVLSLTDNMPLAINLIAHLVDVEGCSSVLSRWEAERTSVISKGYDKRSNLDVSISLSLSSPRIKAVPHAQDLLSLLSMLPNGLSDVELSHSKLPIDNVIGCKTALIRTALAYMDKQKRLKILVPIGEYMQKSHPPASHLIQPLMKYFSELLAVFHEFCGTQMGSPTISQISSNLANIQSLLWNGLQPNHPDLKMTIFCALHFNRFSQNTGQGIIPSLAQLHNLLPNCNDLQLEANLITDLFSSFVYFSIPNPEVLLAKALQYFEHFEDSDLKCRFYYNVAYYYLAQTDGYSTAMHFSDMAISLATSSGNTKRHSQALRQRAWIEWMLGFLQIYTWKHMHFV</sequence>
<gene>
    <name evidence="2" type="ORF">MVEN_00180600</name>
</gene>
<name>A0A8H6Z0U5_9AGAR</name>
<dbReference type="CDD" id="cd21037">
    <property type="entry name" value="MLKL_NTD"/>
    <property type="match status" value="1"/>
</dbReference>
<evidence type="ECO:0000313" key="2">
    <source>
        <dbReference type="EMBL" id="KAF7368572.1"/>
    </source>
</evidence>
<dbReference type="Gene3D" id="3.40.50.300">
    <property type="entry name" value="P-loop containing nucleotide triphosphate hydrolases"/>
    <property type="match status" value="1"/>
</dbReference>
<dbReference type="InterPro" id="IPR036537">
    <property type="entry name" value="Adaptor_Cbl_N_dom_sf"/>
</dbReference>
<dbReference type="Proteomes" id="UP000620124">
    <property type="component" value="Unassembled WGS sequence"/>
</dbReference>
<dbReference type="Gene3D" id="1.20.930.20">
    <property type="entry name" value="Adaptor protein Cbl, N-terminal domain"/>
    <property type="match status" value="1"/>
</dbReference>
<dbReference type="Pfam" id="PF20703">
    <property type="entry name" value="nSTAND1"/>
    <property type="match status" value="1"/>
</dbReference>
<protein>
    <recommendedName>
        <fullName evidence="1">Novel STAND NTPase 1 domain-containing protein</fullName>
    </recommendedName>
</protein>
<dbReference type="SUPFAM" id="SSF52540">
    <property type="entry name" value="P-loop containing nucleoside triphosphate hydrolases"/>
    <property type="match status" value="1"/>
</dbReference>
<feature type="domain" description="Novel STAND NTPase 1" evidence="1">
    <location>
        <begin position="210"/>
        <end position="351"/>
    </location>
</feature>
<dbReference type="PANTHER" id="PTHR47691:SF3">
    <property type="entry name" value="HTH-TYPE TRANSCRIPTIONAL REGULATOR RV0890C-RELATED"/>
    <property type="match status" value="1"/>
</dbReference>
<dbReference type="InterPro" id="IPR027417">
    <property type="entry name" value="P-loop_NTPase"/>
</dbReference>
<dbReference type="PANTHER" id="PTHR47691">
    <property type="entry name" value="REGULATOR-RELATED"/>
    <property type="match status" value="1"/>
</dbReference>
<proteinExistence type="predicted"/>
<dbReference type="GO" id="GO:0007166">
    <property type="term" value="P:cell surface receptor signaling pathway"/>
    <property type="evidence" value="ECO:0007669"/>
    <property type="project" value="InterPro"/>
</dbReference>
<reference evidence="2" key="1">
    <citation type="submission" date="2020-05" db="EMBL/GenBank/DDBJ databases">
        <title>Mycena genomes resolve the evolution of fungal bioluminescence.</title>
        <authorList>
            <person name="Tsai I.J."/>
        </authorList>
    </citation>
    <scope>NUCLEOTIDE SEQUENCE</scope>
    <source>
        <strain evidence="2">CCC161011</strain>
    </source>
</reference>
<evidence type="ECO:0000259" key="1">
    <source>
        <dbReference type="Pfam" id="PF20703"/>
    </source>
</evidence>
<keyword evidence="3" id="KW-1185">Reference proteome</keyword>
<dbReference type="AlphaFoldDB" id="A0A8H6Z0U5"/>
<comment type="caution">
    <text evidence="2">The sequence shown here is derived from an EMBL/GenBank/DDBJ whole genome shotgun (WGS) entry which is preliminary data.</text>
</comment>
<dbReference type="OrthoDB" id="1534087at2759"/>
<dbReference type="EMBL" id="JACAZI010000002">
    <property type="protein sequence ID" value="KAF7368572.1"/>
    <property type="molecule type" value="Genomic_DNA"/>
</dbReference>